<sequence length="157" mass="18168">MKYLFSLLSLLFLTTCTSRKNTEYMTIKYESGACFGFCPIYKMTINADRSAIFEAERFNFSRNSETQESEGNFKGTIDAEKYSELMEKFAALKTKNLKNFYGNKNVTDLPTAYLTITYADGTVKKIEDYGKHGTPELQKLYEFFDSLRTSQTWTKIE</sequence>
<proteinExistence type="predicted"/>
<dbReference type="InterPro" id="IPR045497">
    <property type="entry name" value="DUF6438"/>
</dbReference>
<dbReference type="Proteomes" id="UP000242560">
    <property type="component" value="Unassembled WGS sequence"/>
</dbReference>
<evidence type="ECO:0000313" key="3">
    <source>
        <dbReference type="Proteomes" id="UP000242560"/>
    </source>
</evidence>
<dbReference type="RefSeq" id="WP_089818851.1">
    <property type="nucleotide sequence ID" value="NZ_FORQ01000001.1"/>
</dbReference>
<name>A0A1I3KJD0_9FLAO</name>
<gene>
    <name evidence="2" type="ORF">SAMN05421638_0828</name>
</gene>
<protein>
    <recommendedName>
        <fullName evidence="1">DUF6438 domain-containing protein</fullName>
    </recommendedName>
</protein>
<evidence type="ECO:0000259" key="1">
    <source>
        <dbReference type="Pfam" id="PF20033"/>
    </source>
</evidence>
<organism evidence="2 3">
    <name type="scientific">Kaistella treverensis</name>
    <dbReference type="NCBI Taxonomy" id="631455"/>
    <lineage>
        <taxon>Bacteria</taxon>
        <taxon>Pseudomonadati</taxon>
        <taxon>Bacteroidota</taxon>
        <taxon>Flavobacteriia</taxon>
        <taxon>Flavobacteriales</taxon>
        <taxon>Weeksellaceae</taxon>
        <taxon>Chryseobacterium group</taxon>
        <taxon>Kaistella</taxon>
    </lineage>
</organism>
<reference evidence="3" key="1">
    <citation type="submission" date="2016-10" db="EMBL/GenBank/DDBJ databases">
        <authorList>
            <person name="Varghese N."/>
            <person name="Submissions S."/>
        </authorList>
    </citation>
    <scope>NUCLEOTIDE SEQUENCE [LARGE SCALE GENOMIC DNA]</scope>
    <source>
        <strain evidence="3">DSM 22251</strain>
    </source>
</reference>
<feature type="domain" description="DUF6438" evidence="1">
    <location>
        <begin position="26"/>
        <end position="147"/>
    </location>
</feature>
<keyword evidence="3" id="KW-1185">Reference proteome</keyword>
<dbReference type="Pfam" id="PF20033">
    <property type="entry name" value="DUF6438"/>
    <property type="match status" value="1"/>
</dbReference>
<dbReference type="AlphaFoldDB" id="A0A1I3KJD0"/>
<evidence type="ECO:0000313" key="2">
    <source>
        <dbReference type="EMBL" id="SFI72305.1"/>
    </source>
</evidence>
<dbReference type="EMBL" id="FORQ01000001">
    <property type="protein sequence ID" value="SFI72305.1"/>
    <property type="molecule type" value="Genomic_DNA"/>
</dbReference>
<accession>A0A1I3KJD0</accession>